<reference evidence="2 3" key="2">
    <citation type="submission" date="2018-10" db="EMBL/GenBank/DDBJ databases">
        <authorList>
            <consortium name="Pathogen Informatics"/>
        </authorList>
    </citation>
    <scope>NUCLEOTIDE SEQUENCE [LARGE SCALE GENOMIC DNA]</scope>
</reference>
<evidence type="ECO:0000256" key="1">
    <source>
        <dbReference type="SAM" id="SignalP"/>
    </source>
</evidence>
<dbReference type="EMBL" id="UXUI01009135">
    <property type="protein sequence ID" value="VDD93117.1"/>
    <property type="molecule type" value="Genomic_DNA"/>
</dbReference>
<feature type="signal peptide" evidence="1">
    <location>
        <begin position="1"/>
        <end position="18"/>
    </location>
</feature>
<accession>A0A0N4VCS8</accession>
<gene>
    <name evidence="2" type="ORF">EVEC_LOCUS7868</name>
</gene>
<reference evidence="4" key="1">
    <citation type="submission" date="2017-02" db="UniProtKB">
        <authorList>
            <consortium name="WormBaseParasite"/>
        </authorList>
    </citation>
    <scope>IDENTIFICATION</scope>
</reference>
<dbReference type="WBParaSite" id="EVEC_0000838401-mRNA-1">
    <property type="protein sequence ID" value="EVEC_0000838401-mRNA-1"/>
    <property type="gene ID" value="EVEC_0000838401"/>
</dbReference>
<keyword evidence="3" id="KW-1185">Reference proteome</keyword>
<evidence type="ECO:0000313" key="3">
    <source>
        <dbReference type="Proteomes" id="UP000274131"/>
    </source>
</evidence>
<name>A0A0N4VCS8_ENTVE</name>
<dbReference type="Proteomes" id="UP000274131">
    <property type="component" value="Unassembled WGS sequence"/>
</dbReference>
<organism evidence="4">
    <name type="scientific">Enterobius vermicularis</name>
    <name type="common">Human pinworm</name>
    <dbReference type="NCBI Taxonomy" id="51028"/>
    <lineage>
        <taxon>Eukaryota</taxon>
        <taxon>Metazoa</taxon>
        <taxon>Ecdysozoa</taxon>
        <taxon>Nematoda</taxon>
        <taxon>Chromadorea</taxon>
        <taxon>Rhabditida</taxon>
        <taxon>Spirurina</taxon>
        <taxon>Oxyuridomorpha</taxon>
        <taxon>Oxyuroidea</taxon>
        <taxon>Oxyuridae</taxon>
        <taxon>Enterobius</taxon>
    </lineage>
</organism>
<protein>
    <submittedName>
        <fullName evidence="4">Fibrinogen C-terminal domain-containing protein</fullName>
    </submittedName>
</protein>
<evidence type="ECO:0000313" key="4">
    <source>
        <dbReference type="WBParaSite" id="EVEC_0000838401-mRNA-1"/>
    </source>
</evidence>
<feature type="chain" id="PRO_5043122898" evidence="1">
    <location>
        <begin position="19"/>
        <end position="142"/>
    </location>
</feature>
<sequence>MVFLKDFTVSLLLSAAFSVVIFDSHVDACASTTSADCVNCEIFKVDIAGIFDSNMRGYVVETLPDRKCDREFRATPNCMGTGGPCTLRFFSGLGQSGNLIHSTTNYNQQLRVYCPPESGGLWATVQGDTMQVSNVQSMDITT</sequence>
<keyword evidence="1" id="KW-0732">Signal</keyword>
<proteinExistence type="predicted"/>
<dbReference type="AlphaFoldDB" id="A0A0N4VCS8"/>
<evidence type="ECO:0000313" key="2">
    <source>
        <dbReference type="EMBL" id="VDD93117.1"/>
    </source>
</evidence>